<reference evidence="2 3" key="1">
    <citation type="submission" date="2018-06" db="EMBL/GenBank/DDBJ databases">
        <title>Complete Genomes of Monosporascus.</title>
        <authorList>
            <person name="Robinson A.J."/>
            <person name="Natvig D.O."/>
        </authorList>
    </citation>
    <scope>NUCLEOTIDE SEQUENCE [LARGE SCALE GENOMIC DNA]</scope>
    <source>
        <strain evidence="2 3">CBS 609.92</strain>
    </source>
</reference>
<gene>
    <name evidence="2" type="ORF">DL762_000517</name>
</gene>
<protein>
    <submittedName>
        <fullName evidence="2">Uncharacterized protein</fullName>
    </submittedName>
</protein>
<keyword evidence="3" id="KW-1185">Reference proteome</keyword>
<feature type="region of interest" description="Disordered" evidence="1">
    <location>
        <begin position="1"/>
        <end position="21"/>
    </location>
</feature>
<evidence type="ECO:0000256" key="1">
    <source>
        <dbReference type="SAM" id="MobiDB-lite"/>
    </source>
</evidence>
<name>A0ABY0HK59_9PEZI</name>
<sequence length="77" mass="8309">MEEAPRYTTATGASARKVFRSQHHKAAERDLAADDGHYFSLMDALMVLVEGGHGRREAAADAVLQRLQEGPRGASAT</sequence>
<dbReference type="Proteomes" id="UP000294003">
    <property type="component" value="Unassembled WGS sequence"/>
</dbReference>
<comment type="caution">
    <text evidence="2">The sequence shown here is derived from an EMBL/GenBank/DDBJ whole genome shotgun (WGS) entry which is preliminary data.</text>
</comment>
<accession>A0ABY0HK59</accession>
<proteinExistence type="predicted"/>
<evidence type="ECO:0000313" key="2">
    <source>
        <dbReference type="EMBL" id="RYO94421.1"/>
    </source>
</evidence>
<organism evidence="2 3">
    <name type="scientific">Monosporascus cannonballus</name>
    <dbReference type="NCBI Taxonomy" id="155416"/>
    <lineage>
        <taxon>Eukaryota</taxon>
        <taxon>Fungi</taxon>
        <taxon>Dikarya</taxon>
        <taxon>Ascomycota</taxon>
        <taxon>Pezizomycotina</taxon>
        <taxon>Sordariomycetes</taxon>
        <taxon>Xylariomycetidae</taxon>
        <taxon>Xylariales</taxon>
        <taxon>Xylariales incertae sedis</taxon>
        <taxon>Monosporascus</taxon>
    </lineage>
</organism>
<evidence type="ECO:0000313" key="3">
    <source>
        <dbReference type="Proteomes" id="UP000294003"/>
    </source>
</evidence>
<dbReference type="EMBL" id="QJNS01000010">
    <property type="protein sequence ID" value="RYO94421.1"/>
    <property type="molecule type" value="Genomic_DNA"/>
</dbReference>